<dbReference type="CDD" id="cd00383">
    <property type="entry name" value="trans_reg_C"/>
    <property type="match status" value="1"/>
</dbReference>
<evidence type="ECO:0000256" key="6">
    <source>
        <dbReference type="ARBA" id="ARBA00023125"/>
    </source>
</evidence>
<organism evidence="12 13">
    <name type="scientific">Marmoricola endophyticus</name>
    <dbReference type="NCBI Taxonomy" id="2040280"/>
    <lineage>
        <taxon>Bacteria</taxon>
        <taxon>Bacillati</taxon>
        <taxon>Actinomycetota</taxon>
        <taxon>Actinomycetes</taxon>
        <taxon>Propionibacteriales</taxon>
        <taxon>Nocardioidaceae</taxon>
        <taxon>Marmoricola</taxon>
    </lineage>
</organism>
<evidence type="ECO:0000256" key="5">
    <source>
        <dbReference type="ARBA" id="ARBA00023015"/>
    </source>
</evidence>
<keyword evidence="13" id="KW-1185">Reference proteome</keyword>
<keyword evidence="2" id="KW-0963">Cytoplasm</keyword>
<dbReference type="AlphaFoldDB" id="A0A917F5T3"/>
<keyword evidence="4" id="KW-0902">Two-component regulatory system</keyword>
<dbReference type="Pfam" id="PF00486">
    <property type="entry name" value="Trans_reg_C"/>
    <property type="match status" value="1"/>
</dbReference>
<evidence type="ECO:0000313" key="13">
    <source>
        <dbReference type="Proteomes" id="UP000649179"/>
    </source>
</evidence>
<reference evidence="12" key="2">
    <citation type="submission" date="2020-09" db="EMBL/GenBank/DDBJ databases">
        <authorList>
            <person name="Sun Q."/>
            <person name="Zhou Y."/>
        </authorList>
    </citation>
    <scope>NUCLEOTIDE SEQUENCE</scope>
    <source>
        <strain evidence="12">CGMCC 1.16067</strain>
    </source>
</reference>
<dbReference type="RefSeq" id="WP_229660764.1">
    <property type="nucleotide sequence ID" value="NZ_BMKQ01000001.1"/>
</dbReference>
<feature type="modified residue" description="4-aspartylphosphate" evidence="8">
    <location>
        <position position="57"/>
    </location>
</feature>
<evidence type="ECO:0000256" key="2">
    <source>
        <dbReference type="ARBA" id="ARBA00022490"/>
    </source>
</evidence>
<evidence type="ECO:0000313" key="12">
    <source>
        <dbReference type="EMBL" id="GGF46358.1"/>
    </source>
</evidence>
<dbReference type="GO" id="GO:0045893">
    <property type="term" value="P:positive regulation of DNA-templated transcription"/>
    <property type="evidence" value="ECO:0007669"/>
    <property type="project" value="UniProtKB-ARBA"/>
</dbReference>
<dbReference type="Proteomes" id="UP000649179">
    <property type="component" value="Unassembled WGS sequence"/>
</dbReference>
<accession>A0A917F5T3</accession>
<name>A0A917F5T3_9ACTN</name>
<dbReference type="Gene3D" id="1.10.10.10">
    <property type="entry name" value="Winged helix-like DNA-binding domain superfamily/Winged helix DNA-binding domain"/>
    <property type="match status" value="1"/>
</dbReference>
<dbReference type="GO" id="GO:0000156">
    <property type="term" value="F:phosphorelay response regulator activity"/>
    <property type="evidence" value="ECO:0007669"/>
    <property type="project" value="TreeGrafter"/>
</dbReference>
<dbReference type="Gene3D" id="3.40.50.2300">
    <property type="match status" value="1"/>
</dbReference>
<evidence type="ECO:0000256" key="3">
    <source>
        <dbReference type="ARBA" id="ARBA00022553"/>
    </source>
</evidence>
<dbReference type="PROSITE" id="PS51755">
    <property type="entry name" value="OMPR_PHOB"/>
    <property type="match status" value="1"/>
</dbReference>
<dbReference type="EMBL" id="BMKQ01000001">
    <property type="protein sequence ID" value="GGF46358.1"/>
    <property type="molecule type" value="Genomic_DNA"/>
</dbReference>
<feature type="DNA-binding region" description="OmpR/PhoB-type" evidence="9">
    <location>
        <begin position="132"/>
        <end position="231"/>
    </location>
</feature>
<keyword evidence="3 8" id="KW-0597">Phosphoprotein</keyword>
<keyword evidence="6 9" id="KW-0238">DNA-binding</keyword>
<keyword evidence="7" id="KW-0804">Transcription</keyword>
<reference evidence="12" key="1">
    <citation type="journal article" date="2014" name="Int. J. Syst. Evol. Microbiol.">
        <title>Complete genome sequence of Corynebacterium casei LMG S-19264T (=DSM 44701T), isolated from a smear-ripened cheese.</title>
        <authorList>
            <consortium name="US DOE Joint Genome Institute (JGI-PGF)"/>
            <person name="Walter F."/>
            <person name="Albersmeier A."/>
            <person name="Kalinowski J."/>
            <person name="Ruckert C."/>
        </authorList>
    </citation>
    <scope>NUCLEOTIDE SEQUENCE</scope>
    <source>
        <strain evidence="12">CGMCC 1.16067</strain>
    </source>
</reference>
<dbReference type="SMART" id="SM00862">
    <property type="entry name" value="Trans_reg_C"/>
    <property type="match status" value="1"/>
</dbReference>
<dbReference type="InterPro" id="IPR039420">
    <property type="entry name" value="WalR-like"/>
</dbReference>
<evidence type="ECO:0000259" key="11">
    <source>
        <dbReference type="PROSITE" id="PS51755"/>
    </source>
</evidence>
<evidence type="ECO:0000256" key="8">
    <source>
        <dbReference type="PROSITE-ProRule" id="PRU00169"/>
    </source>
</evidence>
<comment type="caution">
    <text evidence="12">The sequence shown here is derived from an EMBL/GenBank/DDBJ whole genome shotgun (WGS) entry which is preliminary data.</text>
</comment>
<keyword evidence="5" id="KW-0805">Transcription regulation</keyword>
<dbReference type="PROSITE" id="PS50110">
    <property type="entry name" value="RESPONSE_REGULATORY"/>
    <property type="match status" value="1"/>
</dbReference>
<sequence>MSTAHEPRVLAVDDEIPFLRALSINLRAAGWRVTTAQTGRAALSAVVTQRPDAVLLDLGLPDIDGVEVLTRLRRTSAVPVIVVSARHHPVGKAEALDLGADDYVTKPFAMTELLARLRTCLRRSGQSGQGPGGVLVLGELEVDFERKNVRRGGEPVALTPTEWQILELLARRPGALVSREEILREVWGPGYERETQYLRVHIAHLRRKIEDDPSHPAYLVTSSGRGYLLDSAVEPSEETPSGAAPEQS</sequence>
<dbReference type="GO" id="GO:0032993">
    <property type="term" value="C:protein-DNA complex"/>
    <property type="evidence" value="ECO:0007669"/>
    <property type="project" value="TreeGrafter"/>
</dbReference>
<protein>
    <submittedName>
        <fullName evidence="12">DNA-binding response regulator</fullName>
    </submittedName>
</protein>
<dbReference type="PANTHER" id="PTHR48111">
    <property type="entry name" value="REGULATOR OF RPOS"/>
    <property type="match status" value="1"/>
</dbReference>
<proteinExistence type="predicted"/>
<dbReference type="InterPro" id="IPR036388">
    <property type="entry name" value="WH-like_DNA-bd_sf"/>
</dbReference>
<dbReference type="SUPFAM" id="SSF52172">
    <property type="entry name" value="CheY-like"/>
    <property type="match status" value="1"/>
</dbReference>
<evidence type="ECO:0000256" key="1">
    <source>
        <dbReference type="ARBA" id="ARBA00004496"/>
    </source>
</evidence>
<comment type="subcellular location">
    <subcellularLocation>
        <location evidence="1">Cytoplasm</location>
    </subcellularLocation>
</comment>
<evidence type="ECO:0000256" key="7">
    <source>
        <dbReference type="ARBA" id="ARBA00023163"/>
    </source>
</evidence>
<evidence type="ECO:0000256" key="9">
    <source>
        <dbReference type="PROSITE-ProRule" id="PRU01091"/>
    </source>
</evidence>
<feature type="domain" description="OmpR/PhoB-type" evidence="11">
    <location>
        <begin position="132"/>
        <end position="231"/>
    </location>
</feature>
<dbReference type="SMART" id="SM00448">
    <property type="entry name" value="REC"/>
    <property type="match status" value="1"/>
</dbReference>
<evidence type="ECO:0000259" key="10">
    <source>
        <dbReference type="PROSITE" id="PS50110"/>
    </source>
</evidence>
<dbReference type="FunFam" id="3.40.50.2300:FF:000021">
    <property type="entry name" value="Two-component system response regulator KdpE"/>
    <property type="match status" value="1"/>
</dbReference>
<dbReference type="GO" id="GO:0042802">
    <property type="term" value="F:identical protein binding"/>
    <property type="evidence" value="ECO:0007669"/>
    <property type="project" value="UniProtKB-ARBA"/>
</dbReference>
<dbReference type="Gene3D" id="6.10.250.690">
    <property type="match status" value="1"/>
</dbReference>
<feature type="domain" description="Response regulatory" evidence="10">
    <location>
        <begin position="8"/>
        <end position="121"/>
    </location>
</feature>
<dbReference type="GO" id="GO:0000987">
    <property type="term" value="F:cis-regulatory region sequence-specific DNA binding"/>
    <property type="evidence" value="ECO:0007669"/>
    <property type="project" value="UniProtKB-ARBA"/>
</dbReference>
<dbReference type="GO" id="GO:0005829">
    <property type="term" value="C:cytosol"/>
    <property type="evidence" value="ECO:0007669"/>
    <property type="project" value="TreeGrafter"/>
</dbReference>
<dbReference type="Pfam" id="PF00072">
    <property type="entry name" value="Response_reg"/>
    <property type="match status" value="1"/>
</dbReference>
<dbReference type="PANTHER" id="PTHR48111:SF50">
    <property type="entry name" value="KDP OPERON TRANSCRIPTIONAL REGULATORY PROTEIN KDPE"/>
    <property type="match status" value="1"/>
</dbReference>
<gene>
    <name evidence="12" type="ORF">GCM10011519_20390</name>
</gene>
<dbReference type="InterPro" id="IPR011006">
    <property type="entry name" value="CheY-like_superfamily"/>
</dbReference>
<evidence type="ECO:0000256" key="4">
    <source>
        <dbReference type="ARBA" id="ARBA00023012"/>
    </source>
</evidence>
<dbReference type="InterPro" id="IPR001867">
    <property type="entry name" value="OmpR/PhoB-type_DNA-bd"/>
</dbReference>
<dbReference type="InterPro" id="IPR001789">
    <property type="entry name" value="Sig_transdc_resp-reg_receiver"/>
</dbReference>